<gene>
    <name evidence="1" type="ORF">N3K66_006892</name>
</gene>
<accession>A0ACC0UXW8</accession>
<reference evidence="1" key="1">
    <citation type="submission" date="2022-10" db="EMBL/GenBank/DDBJ databases">
        <title>Complete Genome of Trichothecium roseum strain YXFP-22015, a Plant Pathogen Isolated from Citrus.</title>
        <authorList>
            <person name="Wang Y."/>
            <person name="Zhu L."/>
        </authorList>
    </citation>
    <scope>NUCLEOTIDE SEQUENCE</scope>
    <source>
        <strain evidence="1">YXFP-22015</strain>
    </source>
</reference>
<evidence type="ECO:0000313" key="1">
    <source>
        <dbReference type="EMBL" id="KAI9898532.1"/>
    </source>
</evidence>
<dbReference type="EMBL" id="CM047945">
    <property type="protein sequence ID" value="KAI9898532.1"/>
    <property type="molecule type" value="Genomic_DNA"/>
</dbReference>
<comment type="caution">
    <text evidence="1">The sequence shown here is derived from an EMBL/GenBank/DDBJ whole genome shotgun (WGS) entry which is preliminary data.</text>
</comment>
<proteinExistence type="predicted"/>
<organism evidence="1 2">
    <name type="scientific">Trichothecium roseum</name>
    <dbReference type="NCBI Taxonomy" id="47278"/>
    <lineage>
        <taxon>Eukaryota</taxon>
        <taxon>Fungi</taxon>
        <taxon>Dikarya</taxon>
        <taxon>Ascomycota</taxon>
        <taxon>Pezizomycotina</taxon>
        <taxon>Sordariomycetes</taxon>
        <taxon>Hypocreomycetidae</taxon>
        <taxon>Hypocreales</taxon>
        <taxon>Hypocreales incertae sedis</taxon>
        <taxon>Trichothecium</taxon>
    </lineage>
</organism>
<protein>
    <submittedName>
        <fullName evidence="1">Uncharacterized protein</fullName>
    </submittedName>
</protein>
<keyword evidence="2" id="KW-1185">Reference proteome</keyword>
<evidence type="ECO:0000313" key="2">
    <source>
        <dbReference type="Proteomes" id="UP001163324"/>
    </source>
</evidence>
<name>A0ACC0UXW8_9HYPO</name>
<dbReference type="Proteomes" id="UP001163324">
    <property type="component" value="Chromosome 6"/>
</dbReference>
<sequence>MGRELQKKKRRSGRQPVRQPNRPKNPVNPLGNSTVARAWDRTQTLAQNYRRLGLAARLKGPTGGTETSLLAGRGRRSRRAADPLAISAPQQTHLSEAKVERDADGKIVRIISRTKANPLNDPLNDIDTDSEAEQGANGEWAGIGDDDEEEEEEEQESTGIVKTLEAEARNEAPKKKRHQSEREVEWLSGLVARHGDDYDRMARDRKLNPMQQTAADIRKRVLKMQS</sequence>